<evidence type="ECO:0000256" key="1">
    <source>
        <dbReference type="SAM" id="SignalP"/>
    </source>
</evidence>
<gene>
    <name evidence="2" type="ORF">DBO85_00670</name>
</gene>
<feature type="signal peptide" evidence="1">
    <location>
        <begin position="1"/>
        <end position="20"/>
    </location>
</feature>
<evidence type="ECO:0000313" key="3">
    <source>
        <dbReference type="Proteomes" id="UP000244064"/>
    </source>
</evidence>
<feature type="chain" id="PRO_5015475682" evidence="1">
    <location>
        <begin position="21"/>
        <end position="213"/>
    </location>
</feature>
<keyword evidence="3" id="KW-1185">Reference proteome</keyword>
<accession>A0A2T5PEQ5</accession>
<evidence type="ECO:0000313" key="2">
    <source>
        <dbReference type="EMBL" id="PTU76187.1"/>
    </source>
</evidence>
<dbReference type="RefSeq" id="WP_108104275.1">
    <property type="nucleotide sequence ID" value="NZ_QASN01000002.1"/>
</dbReference>
<dbReference type="Proteomes" id="UP000244064">
    <property type="component" value="Unassembled WGS sequence"/>
</dbReference>
<reference evidence="2 3" key="1">
    <citation type="submission" date="2018-04" db="EMBL/GenBank/DDBJ databases">
        <title>Pseudomonas sp. nov., isolated from mangrove soil.</title>
        <authorList>
            <person name="Chen C."/>
        </authorList>
    </citation>
    <scope>NUCLEOTIDE SEQUENCE [LARGE SCALE GENOMIC DNA]</scope>
    <source>
        <strain evidence="2 3">TC-11</strain>
    </source>
</reference>
<comment type="caution">
    <text evidence="2">The sequence shown here is derived from an EMBL/GenBank/DDBJ whole genome shotgun (WGS) entry which is preliminary data.</text>
</comment>
<dbReference type="Gene3D" id="1.25.40.10">
    <property type="entry name" value="Tetratricopeptide repeat domain"/>
    <property type="match status" value="1"/>
</dbReference>
<name>A0A2T5PEQ5_9PSED</name>
<dbReference type="InterPro" id="IPR011990">
    <property type="entry name" value="TPR-like_helical_dom_sf"/>
</dbReference>
<dbReference type="Pfam" id="PF14559">
    <property type="entry name" value="TPR_19"/>
    <property type="match status" value="1"/>
</dbReference>
<dbReference type="EMBL" id="QASN01000002">
    <property type="protein sequence ID" value="PTU76187.1"/>
    <property type="molecule type" value="Genomic_DNA"/>
</dbReference>
<protein>
    <submittedName>
        <fullName evidence="2">Uncharacterized protein</fullName>
    </submittedName>
</protein>
<proteinExistence type="predicted"/>
<dbReference type="OrthoDB" id="9812424at2"/>
<dbReference type="AlphaFoldDB" id="A0A2T5PEQ5"/>
<keyword evidence="1" id="KW-0732">Signal</keyword>
<sequence>MRLVSLLTLLLCALPGLLLAADNPEPLRHLQTRWAEIRYQLPEAQQEAAFARLSEEAAASVKAAPQSAELLTWQGIILSTYAGAKGGLGALGIAKRARSSFEQAIAANPRALDGSAYTSLGTLYYQVPGWPVGFGDDEQAEVLLRKALAINPQGIDANYFYADYLLRNDRPEEALAALQQALKAAPRPGRELADQGRRGEIAVLLEKVRAELD</sequence>
<organism evidence="2 3">
    <name type="scientific">Pseudomonas mangrovi</name>
    <dbReference type="NCBI Taxonomy" id="2161748"/>
    <lineage>
        <taxon>Bacteria</taxon>
        <taxon>Pseudomonadati</taxon>
        <taxon>Pseudomonadota</taxon>
        <taxon>Gammaproteobacteria</taxon>
        <taxon>Pseudomonadales</taxon>
        <taxon>Pseudomonadaceae</taxon>
        <taxon>Pseudomonas</taxon>
    </lineage>
</organism>
<dbReference type="SUPFAM" id="SSF48452">
    <property type="entry name" value="TPR-like"/>
    <property type="match status" value="1"/>
</dbReference>